<name>A0ABW2TQC8_9PSEU</name>
<gene>
    <name evidence="2" type="ORF">ACFQV2_20025</name>
</gene>
<dbReference type="EMBL" id="JBHTEY010000004">
    <property type="protein sequence ID" value="MFC7615443.1"/>
    <property type="molecule type" value="Genomic_DNA"/>
</dbReference>
<evidence type="ECO:0000313" key="3">
    <source>
        <dbReference type="Proteomes" id="UP001596512"/>
    </source>
</evidence>
<evidence type="ECO:0000313" key="2">
    <source>
        <dbReference type="EMBL" id="MFC7615443.1"/>
    </source>
</evidence>
<proteinExistence type="predicted"/>
<keyword evidence="3" id="KW-1185">Reference proteome</keyword>
<accession>A0ABW2TQC8</accession>
<feature type="region of interest" description="Disordered" evidence="1">
    <location>
        <begin position="82"/>
        <end position="134"/>
    </location>
</feature>
<comment type="caution">
    <text evidence="2">The sequence shown here is derived from an EMBL/GenBank/DDBJ whole genome shotgun (WGS) entry which is preliminary data.</text>
</comment>
<feature type="compositionally biased region" description="Low complexity" evidence="1">
    <location>
        <begin position="82"/>
        <end position="91"/>
    </location>
</feature>
<reference evidence="3" key="1">
    <citation type="journal article" date="2019" name="Int. J. Syst. Evol. Microbiol.">
        <title>The Global Catalogue of Microorganisms (GCM) 10K type strain sequencing project: providing services to taxonomists for standard genome sequencing and annotation.</title>
        <authorList>
            <consortium name="The Broad Institute Genomics Platform"/>
            <consortium name="The Broad Institute Genome Sequencing Center for Infectious Disease"/>
            <person name="Wu L."/>
            <person name="Ma J."/>
        </authorList>
    </citation>
    <scope>NUCLEOTIDE SEQUENCE [LARGE SCALE GENOMIC DNA]</scope>
    <source>
        <strain evidence="3">JCM 17695</strain>
    </source>
</reference>
<protein>
    <submittedName>
        <fullName evidence="2">Uncharacterized protein</fullName>
    </submittedName>
</protein>
<dbReference type="Proteomes" id="UP001596512">
    <property type="component" value="Unassembled WGS sequence"/>
</dbReference>
<sequence>MATSHPADGANGVALGDPLPSSSIPAPWSPLRAAVDAWSGVRACIACPLTATDSTTGSGTDGPPPCAAAGIGVAVCASEAAKTTPNPTATPRADRALLAPRTSPPSKAPLVMSRAREPARRRAINRTRAPRPATRLLDRACIPAAPRFRGGGAGK</sequence>
<organism evidence="2 3">
    <name type="scientific">Actinokineospora soli</name>
    <dbReference type="NCBI Taxonomy" id="1048753"/>
    <lineage>
        <taxon>Bacteria</taxon>
        <taxon>Bacillati</taxon>
        <taxon>Actinomycetota</taxon>
        <taxon>Actinomycetes</taxon>
        <taxon>Pseudonocardiales</taxon>
        <taxon>Pseudonocardiaceae</taxon>
        <taxon>Actinokineospora</taxon>
    </lineage>
</organism>
<evidence type="ECO:0000256" key="1">
    <source>
        <dbReference type="SAM" id="MobiDB-lite"/>
    </source>
</evidence>